<dbReference type="AlphaFoldDB" id="A0A4Z1JPD4"/>
<comment type="subcellular location">
    <subcellularLocation>
        <location evidence="2">Mitochondrion outer membrane</location>
        <topology evidence="2">Single-pass membrane protein</topology>
    </subcellularLocation>
</comment>
<evidence type="ECO:0000256" key="7">
    <source>
        <dbReference type="ARBA" id="ARBA00023027"/>
    </source>
</evidence>
<dbReference type="SUPFAM" id="SSF63380">
    <property type="entry name" value="Riboflavin synthase domain-like"/>
    <property type="match status" value="1"/>
</dbReference>
<dbReference type="InterPro" id="IPR017938">
    <property type="entry name" value="Riboflavin_synthase-like_b-brl"/>
</dbReference>
<keyword evidence="5 9" id="KW-0274">FAD</keyword>
<protein>
    <recommendedName>
        <fullName evidence="10">NADH-cytochrome b5 reductase</fullName>
        <ecNumber evidence="10">1.6.2.2</ecNumber>
    </recommendedName>
</protein>
<dbReference type="FunFam" id="3.40.50.80:FF:000009">
    <property type="entry name" value="NADH-cytochrome b5 reductase"/>
    <property type="match status" value="1"/>
</dbReference>
<name>A0A4Z1JPD4_9HELO</name>
<dbReference type="InterPro" id="IPR001709">
    <property type="entry name" value="Flavoprot_Pyr_Nucl_cyt_Rdtase"/>
</dbReference>
<evidence type="ECO:0000256" key="2">
    <source>
        <dbReference type="ARBA" id="ARBA00004572"/>
    </source>
</evidence>
<dbReference type="Gene3D" id="3.40.50.80">
    <property type="entry name" value="Nucleotide-binding domain of ferredoxin-NADP reductase (FNR) module"/>
    <property type="match status" value="1"/>
</dbReference>
<dbReference type="InterPro" id="IPR001433">
    <property type="entry name" value="OxRdtase_FAD/NAD-bd"/>
</dbReference>
<evidence type="ECO:0000256" key="9">
    <source>
        <dbReference type="PIRSR" id="PIRSR601834-1"/>
    </source>
</evidence>
<dbReference type="Proteomes" id="UP000297229">
    <property type="component" value="Unassembled WGS sequence"/>
</dbReference>
<feature type="binding site" evidence="9">
    <location>
        <position position="197"/>
    </location>
    <ligand>
        <name>FAD</name>
        <dbReference type="ChEBI" id="CHEBI:57692"/>
    </ligand>
</feature>
<dbReference type="Pfam" id="PF00970">
    <property type="entry name" value="FAD_binding_6"/>
    <property type="match status" value="1"/>
</dbReference>
<dbReference type="GO" id="GO:0006696">
    <property type="term" value="P:ergosterol biosynthetic process"/>
    <property type="evidence" value="ECO:0007669"/>
    <property type="project" value="TreeGrafter"/>
</dbReference>
<evidence type="ECO:0000256" key="3">
    <source>
        <dbReference type="ARBA" id="ARBA00006105"/>
    </source>
</evidence>
<keyword evidence="13" id="KW-1185">Reference proteome</keyword>
<dbReference type="InterPro" id="IPR001834">
    <property type="entry name" value="CBR-like"/>
</dbReference>
<keyword evidence="6 10" id="KW-0560">Oxidoreductase</keyword>
<comment type="similarity">
    <text evidence="3 10">Belongs to the flavoprotein pyridine nucleotide cytochrome reductase family.</text>
</comment>
<reference evidence="12 13" key="1">
    <citation type="submission" date="2017-12" db="EMBL/GenBank/DDBJ databases">
        <title>Comparative genomics of Botrytis spp.</title>
        <authorList>
            <person name="Valero-Jimenez C.A."/>
            <person name="Tapia P."/>
            <person name="Veloso J."/>
            <person name="Silva-Moreno E."/>
            <person name="Staats M."/>
            <person name="Valdes J.H."/>
            <person name="Van Kan J.A.L."/>
        </authorList>
    </citation>
    <scope>NUCLEOTIDE SEQUENCE [LARGE SCALE GENOMIC DNA]</scope>
    <source>
        <strain evidence="12 13">Be9601</strain>
    </source>
</reference>
<dbReference type="Gene3D" id="2.40.30.10">
    <property type="entry name" value="Translation factors"/>
    <property type="match status" value="1"/>
</dbReference>
<comment type="caution">
    <text evidence="12">The sequence shown here is derived from an EMBL/GenBank/DDBJ whole genome shotgun (WGS) entry which is preliminary data.</text>
</comment>
<dbReference type="CDD" id="cd06183">
    <property type="entry name" value="cyt_b5_reduct_like"/>
    <property type="match status" value="1"/>
</dbReference>
<comment type="catalytic activity">
    <reaction evidence="10">
        <text>2 Fe(III)-[cytochrome b5] + NADH = 2 Fe(II)-[cytochrome b5] + NAD(+) + H(+)</text>
        <dbReference type="Rhea" id="RHEA:46680"/>
        <dbReference type="Rhea" id="RHEA-COMP:10438"/>
        <dbReference type="Rhea" id="RHEA-COMP:10439"/>
        <dbReference type="ChEBI" id="CHEBI:15378"/>
        <dbReference type="ChEBI" id="CHEBI:29033"/>
        <dbReference type="ChEBI" id="CHEBI:29034"/>
        <dbReference type="ChEBI" id="CHEBI:57540"/>
        <dbReference type="ChEBI" id="CHEBI:57945"/>
        <dbReference type="EC" id="1.6.2.2"/>
    </reaction>
</comment>
<evidence type="ECO:0000256" key="4">
    <source>
        <dbReference type="ARBA" id="ARBA00022630"/>
    </source>
</evidence>
<feature type="binding site" evidence="9">
    <location>
        <position position="130"/>
    </location>
    <ligand>
        <name>FAD</name>
        <dbReference type="ChEBI" id="CHEBI:57692"/>
    </ligand>
</feature>
<evidence type="ECO:0000256" key="8">
    <source>
        <dbReference type="ARBA" id="ARBA00023136"/>
    </source>
</evidence>
<feature type="binding site" evidence="9">
    <location>
        <position position="156"/>
    </location>
    <ligand>
        <name>FAD</name>
        <dbReference type="ChEBI" id="CHEBI:57692"/>
    </ligand>
</feature>
<feature type="binding site" evidence="9">
    <location>
        <position position="148"/>
    </location>
    <ligand>
        <name>FAD</name>
        <dbReference type="ChEBI" id="CHEBI:57692"/>
    </ligand>
</feature>
<feature type="domain" description="FAD-binding FR-type" evidence="11">
    <location>
        <begin position="61"/>
        <end position="180"/>
    </location>
</feature>
<dbReference type="SUPFAM" id="SSF52343">
    <property type="entry name" value="Ferredoxin reductase-like, C-terminal NADP-linked domain"/>
    <property type="match status" value="1"/>
</dbReference>
<evidence type="ECO:0000256" key="5">
    <source>
        <dbReference type="ARBA" id="ARBA00022827"/>
    </source>
</evidence>
<proteinExistence type="inferred from homology"/>
<gene>
    <name evidence="12" type="ORF">BELL_0673g00020</name>
</gene>
<feature type="binding site" evidence="9">
    <location>
        <position position="129"/>
    </location>
    <ligand>
        <name>FAD</name>
        <dbReference type="ChEBI" id="CHEBI:57692"/>
    </ligand>
</feature>
<evidence type="ECO:0000313" key="12">
    <source>
        <dbReference type="EMBL" id="TGO70747.1"/>
    </source>
</evidence>
<dbReference type="PRINTS" id="PR00406">
    <property type="entry name" value="CYTB5RDTASE"/>
</dbReference>
<feature type="binding site" evidence="9">
    <location>
        <position position="131"/>
    </location>
    <ligand>
        <name>FAD</name>
        <dbReference type="ChEBI" id="CHEBI:57692"/>
    </ligand>
</feature>
<keyword evidence="7 10" id="KW-0520">NAD</keyword>
<dbReference type="STRING" id="278938.A0A4Z1JPD4"/>
<evidence type="ECO:0000256" key="6">
    <source>
        <dbReference type="ARBA" id="ARBA00023002"/>
    </source>
</evidence>
<evidence type="ECO:0000256" key="1">
    <source>
        <dbReference type="ARBA" id="ARBA00001974"/>
    </source>
</evidence>
<dbReference type="PRINTS" id="PR00371">
    <property type="entry name" value="FPNCR"/>
</dbReference>
<dbReference type="EMBL" id="PQXM01000671">
    <property type="protein sequence ID" value="TGO70747.1"/>
    <property type="molecule type" value="Genomic_DNA"/>
</dbReference>
<keyword evidence="8" id="KW-0472">Membrane</keyword>
<feature type="binding site" evidence="9">
    <location>
        <position position="146"/>
    </location>
    <ligand>
        <name>FAD</name>
        <dbReference type="ChEBI" id="CHEBI:57692"/>
    </ligand>
</feature>
<dbReference type="GO" id="GO:0005741">
    <property type="term" value="C:mitochondrial outer membrane"/>
    <property type="evidence" value="ECO:0007669"/>
    <property type="project" value="UniProtKB-SubCell"/>
</dbReference>
<dbReference type="Pfam" id="PF00175">
    <property type="entry name" value="NAD_binding_1"/>
    <property type="match status" value="1"/>
</dbReference>
<accession>A0A4Z1JPD4</accession>
<keyword evidence="4 9" id="KW-0285">Flavoprotein</keyword>
<dbReference type="PANTHER" id="PTHR19370:SF101">
    <property type="entry name" value="NADH-CYTOCHROME B5 REDUCTASE"/>
    <property type="match status" value="1"/>
</dbReference>
<sequence>MLNKIFTRPAPPVIRSQLNPLVLTAVATTIGAFTYYSISDKKTEQGTNNQQSPPKTFAGGPAFTSLQLHSVEKLNHDSSRFRFSLPTENSVSGLSSPPPNQSSISLTRELAASLLTLTKPAGQWRPVVRPYTPISDLNVPGYVDLVIKRYPGGQASQHIHSLKPGDSLFVLAALGGYKWKQNEFNHIVMIAGGAGITPMAQLLKGIFSNPSEKTKVTLLFGINTDEDALFRSEFDEIEKTHPDRFSVVYTVTHPGPDSVFLKGRVTKELIKDALSKTSNVPEKVFVCGPPAMEASLLGERNGSQGILKELGFGKDQIYKC</sequence>
<evidence type="ECO:0000313" key="13">
    <source>
        <dbReference type="Proteomes" id="UP000297229"/>
    </source>
</evidence>
<dbReference type="PANTHER" id="PTHR19370">
    <property type="entry name" value="NADH-CYTOCHROME B5 REDUCTASE"/>
    <property type="match status" value="1"/>
</dbReference>
<dbReference type="InterPro" id="IPR008333">
    <property type="entry name" value="Cbr1-like_FAD-bd_dom"/>
</dbReference>
<dbReference type="InterPro" id="IPR039261">
    <property type="entry name" value="FNR_nucleotide-bd"/>
</dbReference>
<evidence type="ECO:0000256" key="10">
    <source>
        <dbReference type="RuleBase" id="RU361226"/>
    </source>
</evidence>
<organism evidence="12 13">
    <name type="scientific">Botrytis elliptica</name>
    <dbReference type="NCBI Taxonomy" id="278938"/>
    <lineage>
        <taxon>Eukaryota</taxon>
        <taxon>Fungi</taxon>
        <taxon>Dikarya</taxon>
        <taxon>Ascomycota</taxon>
        <taxon>Pezizomycotina</taxon>
        <taxon>Leotiomycetes</taxon>
        <taxon>Helotiales</taxon>
        <taxon>Sclerotiniaceae</taxon>
        <taxon>Botrytis</taxon>
    </lineage>
</organism>
<evidence type="ECO:0000259" key="11">
    <source>
        <dbReference type="PROSITE" id="PS51384"/>
    </source>
</evidence>
<comment type="cofactor">
    <cofactor evidence="1 9 10">
        <name>FAD</name>
        <dbReference type="ChEBI" id="CHEBI:57692"/>
    </cofactor>
</comment>
<dbReference type="PROSITE" id="PS51384">
    <property type="entry name" value="FAD_FR"/>
    <property type="match status" value="1"/>
</dbReference>
<dbReference type="InterPro" id="IPR017927">
    <property type="entry name" value="FAD-bd_FR_type"/>
</dbReference>
<dbReference type="GO" id="GO:0090524">
    <property type="term" value="F:cytochrome-b5 reductase activity, acting on NADH"/>
    <property type="evidence" value="ECO:0007669"/>
    <property type="project" value="UniProtKB-EC"/>
</dbReference>
<dbReference type="EC" id="1.6.2.2" evidence="10"/>